<evidence type="ECO:0000313" key="3">
    <source>
        <dbReference type="EMBL" id="CAG9322414.1"/>
    </source>
</evidence>
<dbReference type="AlphaFoldDB" id="A0AAU9JFT3"/>
<sequence>METQYNLLVQNNTYKMKHPSISMTSRKATRLRFLEQESDHLYAYKIDLEKILSKTKEVLNELLFSKTPTSSQQLDGSSEDTASTSLILLKSVETASSENSELFNSVCKANSLRDTIDAKVLISEQISEECARKEAEILGEIDEQNNDLKYLLEKKVNRINMLNAKARDLEDHHAKMNRECTLLLQLSPDNLKILVKLEMLKEKLLRKSKELQFCEMQKGKLRAYAEDIEEKIRRCLLLAKNPLLKIKKAINLQENTLENILIDSLDISNSSEVVFPDNFKNEKENDPVPRLDYSALHQKNEESNQEKNSQKSSIRNRIKDLQGLCNSKAEELNKLRKLIKDQDEKMEMLISQTNLKPKPITNENNEKIMGKPKPKKAMSNPLEYLSGNKEDLSNKIKEIPKLRINDTEGIEDEEEDYYPNELISFIASDVAKCDFEEPDSLLIGYINEIH</sequence>
<evidence type="ECO:0000313" key="4">
    <source>
        <dbReference type="Proteomes" id="UP001162131"/>
    </source>
</evidence>
<keyword evidence="4" id="KW-1185">Reference proteome</keyword>
<dbReference type="EMBL" id="CAJZBQ010000032">
    <property type="protein sequence ID" value="CAG9322414.1"/>
    <property type="molecule type" value="Genomic_DNA"/>
</dbReference>
<dbReference type="Proteomes" id="UP001162131">
    <property type="component" value="Unassembled WGS sequence"/>
</dbReference>
<organism evidence="3 4">
    <name type="scientific">Blepharisma stoltei</name>
    <dbReference type="NCBI Taxonomy" id="1481888"/>
    <lineage>
        <taxon>Eukaryota</taxon>
        <taxon>Sar</taxon>
        <taxon>Alveolata</taxon>
        <taxon>Ciliophora</taxon>
        <taxon>Postciliodesmatophora</taxon>
        <taxon>Heterotrichea</taxon>
        <taxon>Heterotrichida</taxon>
        <taxon>Blepharismidae</taxon>
        <taxon>Blepharisma</taxon>
    </lineage>
</organism>
<feature type="coiled-coil region" evidence="1">
    <location>
        <begin position="152"/>
        <end position="217"/>
    </location>
</feature>
<comment type="caution">
    <text evidence="3">The sequence shown here is derived from an EMBL/GenBank/DDBJ whole genome shotgun (WGS) entry which is preliminary data.</text>
</comment>
<reference evidence="3" key="1">
    <citation type="submission" date="2021-09" db="EMBL/GenBank/DDBJ databases">
        <authorList>
            <consortium name="AG Swart"/>
            <person name="Singh M."/>
            <person name="Singh A."/>
            <person name="Seah K."/>
            <person name="Emmerich C."/>
        </authorList>
    </citation>
    <scope>NUCLEOTIDE SEQUENCE</scope>
    <source>
        <strain evidence="3">ATCC30299</strain>
    </source>
</reference>
<accession>A0AAU9JFT3</accession>
<gene>
    <name evidence="3" type="ORF">BSTOLATCC_MIC31547</name>
</gene>
<keyword evidence="1" id="KW-0175">Coiled coil</keyword>
<protein>
    <submittedName>
        <fullName evidence="3">Uncharacterized protein</fullName>
    </submittedName>
</protein>
<evidence type="ECO:0000256" key="2">
    <source>
        <dbReference type="SAM" id="MobiDB-lite"/>
    </source>
</evidence>
<name>A0AAU9JFT3_9CILI</name>
<evidence type="ECO:0000256" key="1">
    <source>
        <dbReference type="SAM" id="Coils"/>
    </source>
</evidence>
<proteinExistence type="predicted"/>
<feature type="coiled-coil region" evidence="1">
    <location>
        <begin position="318"/>
        <end position="352"/>
    </location>
</feature>
<feature type="region of interest" description="Disordered" evidence="2">
    <location>
        <begin position="356"/>
        <end position="379"/>
    </location>
</feature>